<gene>
    <name evidence="8" type="ORF">K8V07_16320</name>
</gene>
<sequence>MKKKYLVLAVLAIMSVSCTDNDNIVDSSISETNAPIVNTPTGANVGEIMVKFKPEISGMLDKARTRAMGGVMTRSGLPSMDEVLDIIGTYKFERIFPVDQRHETRTRETGLHLWYMVHFNKNIELSKVAEDLAKVGEIAQIEYSHNIQRAYDPKIKPTFVSKQAIKRMAATRSSRDAVFNDEGLKHQWGYINDGTAFNDDMNKWEDHVVPPVAGVDVGCDVAWGMCSGDPSIIVAVLDEGVAWDHPDLKQNMWINAPEIYASKEDADGNGYTGDRYGYNFVSDMGYISYDEATDTGHGTHVAGTIAAVNNNGIGVCGIAGGNGEPNSGVKIMSCQVFSGDKGVTIYQEAKAIKYAADNGAVVLQCSWGLNSGLANPLTYVPGYTSEEEFVKSAPLEKEVLDYFIHNAGSPNGVIEGGIAVFAGGNEYAAMAGYPGAYSGCISVSAVAADGTPASYTNYGPGINIAAPGGDSDYHKCNEGNIYSTLPPSICEDPSNPYGYMEGTSMACPHVSGVIALGLSYAVQKHRHFRAEDFKTLVFESVDDVYGYFQDTKTYWLNYGYVGQVTPMQMEPSNYRNKMGTGLINAGKLLQAVATGGVEISVPNVYLDVNGFTKINFSKYFKNSNGLSFTCTLTDNTIAKLESTDYREFTITGLKIGAVKVSVKASNNETQEFYITVRKGAGGSGWL</sequence>
<comment type="similarity">
    <text evidence="4">Belongs to the peptidase S8 family.</text>
</comment>
<dbReference type="Gene3D" id="3.40.50.200">
    <property type="entry name" value="Peptidase S8/S53 domain"/>
    <property type="match status" value="1"/>
</dbReference>
<dbReference type="PROSITE" id="PS51257">
    <property type="entry name" value="PROKAR_LIPOPROTEIN"/>
    <property type="match status" value="1"/>
</dbReference>
<feature type="chain" id="PRO_5037801190" evidence="5">
    <location>
        <begin position="20"/>
        <end position="686"/>
    </location>
</feature>
<dbReference type="InterPro" id="IPR032304">
    <property type="entry name" value="Peptidase_S8_N"/>
</dbReference>
<dbReference type="GO" id="GO:0016020">
    <property type="term" value="C:membrane"/>
    <property type="evidence" value="ECO:0007669"/>
    <property type="project" value="TreeGrafter"/>
</dbReference>
<comment type="caution">
    <text evidence="8">The sequence shown here is derived from an EMBL/GenBank/DDBJ whole genome shotgun (WGS) entry which is preliminary data.</text>
</comment>
<dbReference type="RefSeq" id="WP_394901649.1">
    <property type="nucleotide sequence ID" value="NZ_JBAMHG010000007.1"/>
</dbReference>
<dbReference type="Proteomes" id="UP000747074">
    <property type="component" value="Unassembled WGS sequence"/>
</dbReference>
<evidence type="ECO:0000256" key="2">
    <source>
        <dbReference type="ARBA" id="ARBA00022801"/>
    </source>
</evidence>
<feature type="active site" description="Charge relay system" evidence="4">
    <location>
        <position position="504"/>
    </location>
</feature>
<dbReference type="Pfam" id="PF00082">
    <property type="entry name" value="Peptidase_S8"/>
    <property type="match status" value="1"/>
</dbReference>
<evidence type="ECO:0000259" key="6">
    <source>
        <dbReference type="Pfam" id="PF00082"/>
    </source>
</evidence>
<dbReference type="InterPro" id="IPR000209">
    <property type="entry name" value="Peptidase_S8/S53_dom"/>
</dbReference>
<evidence type="ECO:0000256" key="3">
    <source>
        <dbReference type="ARBA" id="ARBA00022825"/>
    </source>
</evidence>
<evidence type="ECO:0000259" key="7">
    <source>
        <dbReference type="Pfam" id="PF16361"/>
    </source>
</evidence>
<protein>
    <submittedName>
        <fullName evidence="8">S8 family serine peptidase</fullName>
    </submittedName>
</protein>
<feature type="active site" description="Charge relay system" evidence="4">
    <location>
        <position position="238"/>
    </location>
</feature>
<keyword evidence="1 4" id="KW-0645">Protease</keyword>
<evidence type="ECO:0000256" key="4">
    <source>
        <dbReference type="PROSITE-ProRule" id="PRU01240"/>
    </source>
</evidence>
<feature type="domain" description="Subtilase N-terminal" evidence="7">
    <location>
        <begin position="48"/>
        <end position="194"/>
    </location>
</feature>
<feature type="active site" description="Charge relay system" evidence="4">
    <location>
        <position position="297"/>
    </location>
</feature>
<reference evidence="8" key="2">
    <citation type="submission" date="2021-09" db="EMBL/GenBank/DDBJ databases">
        <authorList>
            <person name="Gilroy R."/>
        </authorList>
    </citation>
    <scope>NUCLEOTIDE SEQUENCE</scope>
    <source>
        <strain evidence="8">CHK154-13316</strain>
    </source>
</reference>
<evidence type="ECO:0000256" key="5">
    <source>
        <dbReference type="SAM" id="SignalP"/>
    </source>
</evidence>
<dbReference type="PROSITE" id="PS00138">
    <property type="entry name" value="SUBTILASE_SER"/>
    <property type="match status" value="1"/>
</dbReference>
<dbReference type="GO" id="GO:0004252">
    <property type="term" value="F:serine-type endopeptidase activity"/>
    <property type="evidence" value="ECO:0007669"/>
    <property type="project" value="UniProtKB-UniRule"/>
</dbReference>
<dbReference type="Pfam" id="PF16361">
    <property type="entry name" value="Peptidase_S8_N"/>
    <property type="match status" value="1"/>
</dbReference>
<organism evidence="8 9">
    <name type="scientific">Bacteroides xylanisolvens</name>
    <dbReference type="NCBI Taxonomy" id="371601"/>
    <lineage>
        <taxon>Bacteria</taxon>
        <taxon>Pseudomonadati</taxon>
        <taxon>Bacteroidota</taxon>
        <taxon>Bacteroidia</taxon>
        <taxon>Bacteroidales</taxon>
        <taxon>Bacteroidaceae</taxon>
        <taxon>Bacteroides</taxon>
    </lineage>
</organism>
<dbReference type="InterPro" id="IPR036852">
    <property type="entry name" value="Peptidase_S8/S53_dom_sf"/>
</dbReference>
<dbReference type="AlphaFoldDB" id="A0A921IAQ2"/>
<feature type="domain" description="Peptidase S8/S53" evidence="6">
    <location>
        <begin position="231"/>
        <end position="542"/>
    </location>
</feature>
<dbReference type="PANTHER" id="PTHR42884">
    <property type="entry name" value="PROPROTEIN CONVERTASE SUBTILISIN/KEXIN-RELATED"/>
    <property type="match status" value="1"/>
</dbReference>
<evidence type="ECO:0000256" key="1">
    <source>
        <dbReference type="ARBA" id="ARBA00022670"/>
    </source>
</evidence>
<dbReference type="SUPFAM" id="SSF52743">
    <property type="entry name" value="Subtilisin-like"/>
    <property type="match status" value="1"/>
</dbReference>
<proteinExistence type="inferred from homology"/>
<dbReference type="GO" id="GO:0016485">
    <property type="term" value="P:protein processing"/>
    <property type="evidence" value="ECO:0007669"/>
    <property type="project" value="TreeGrafter"/>
</dbReference>
<name>A0A921IAQ2_9BACE</name>
<dbReference type="InterPro" id="IPR015500">
    <property type="entry name" value="Peptidase_S8_subtilisin-rel"/>
</dbReference>
<evidence type="ECO:0000313" key="8">
    <source>
        <dbReference type="EMBL" id="HJG13474.1"/>
    </source>
</evidence>
<reference evidence="8" key="1">
    <citation type="journal article" date="2021" name="PeerJ">
        <title>Extensive microbial diversity within the chicken gut microbiome revealed by metagenomics and culture.</title>
        <authorList>
            <person name="Gilroy R."/>
            <person name="Ravi A."/>
            <person name="Getino M."/>
            <person name="Pursley I."/>
            <person name="Horton D.L."/>
            <person name="Alikhan N.F."/>
            <person name="Baker D."/>
            <person name="Gharbi K."/>
            <person name="Hall N."/>
            <person name="Watson M."/>
            <person name="Adriaenssens E.M."/>
            <person name="Foster-Nyarko E."/>
            <person name="Jarju S."/>
            <person name="Secka A."/>
            <person name="Antonio M."/>
            <person name="Oren A."/>
            <person name="Chaudhuri R.R."/>
            <person name="La Ragione R."/>
            <person name="Hildebrand F."/>
            <person name="Pallen M.J."/>
        </authorList>
    </citation>
    <scope>NUCLEOTIDE SEQUENCE</scope>
    <source>
        <strain evidence="8">CHK154-13316</strain>
    </source>
</reference>
<dbReference type="InterPro" id="IPR022398">
    <property type="entry name" value="Peptidase_S8_His-AS"/>
</dbReference>
<dbReference type="EMBL" id="DYVL01000184">
    <property type="protein sequence ID" value="HJG13474.1"/>
    <property type="molecule type" value="Genomic_DNA"/>
</dbReference>
<dbReference type="InterPro" id="IPR023828">
    <property type="entry name" value="Peptidase_S8_Ser-AS"/>
</dbReference>
<evidence type="ECO:0000313" key="9">
    <source>
        <dbReference type="Proteomes" id="UP000747074"/>
    </source>
</evidence>
<dbReference type="PRINTS" id="PR00723">
    <property type="entry name" value="SUBTILISIN"/>
</dbReference>
<dbReference type="PROSITE" id="PS51892">
    <property type="entry name" value="SUBTILASE"/>
    <property type="match status" value="1"/>
</dbReference>
<feature type="signal peptide" evidence="5">
    <location>
        <begin position="1"/>
        <end position="19"/>
    </location>
</feature>
<keyword evidence="2 4" id="KW-0378">Hydrolase</keyword>
<keyword evidence="5" id="KW-0732">Signal</keyword>
<keyword evidence="3 4" id="KW-0720">Serine protease</keyword>
<dbReference type="PROSITE" id="PS00137">
    <property type="entry name" value="SUBTILASE_HIS"/>
    <property type="match status" value="1"/>
</dbReference>
<dbReference type="PANTHER" id="PTHR42884:SF14">
    <property type="entry name" value="NEUROENDOCRINE CONVERTASE 1"/>
    <property type="match status" value="1"/>
</dbReference>
<accession>A0A921IAQ2</accession>